<dbReference type="Proteomes" id="UP001362999">
    <property type="component" value="Unassembled WGS sequence"/>
</dbReference>
<organism evidence="1 2">
    <name type="scientific">Favolaschia claudopus</name>
    <dbReference type="NCBI Taxonomy" id="2862362"/>
    <lineage>
        <taxon>Eukaryota</taxon>
        <taxon>Fungi</taxon>
        <taxon>Dikarya</taxon>
        <taxon>Basidiomycota</taxon>
        <taxon>Agaricomycotina</taxon>
        <taxon>Agaricomycetes</taxon>
        <taxon>Agaricomycetidae</taxon>
        <taxon>Agaricales</taxon>
        <taxon>Marasmiineae</taxon>
        <taxon>Mycenaceae</taxon>
        <taxon>Favolaschia</taxon>
    </lineage>
</organism>
<dbReference type="AlphaFoldDB" id="A0AAW0DN02"/>
<evidence type="ECO:0000313" key="1">
    <source>
        <dbReference type="EMBL" id="KAK7052592.1"/>
    </source>
</evidence>
<name>A0AAW0DN02_9AGAR</name>
<dbReference type="EMBL" id="JAWWNJ010000007">
    <property type="protein sequence ID" value="KAK7052592.1"/>
    <property type="molecule type" value="Genomic_DNA"/>
</dbReference>
<evidence type="ECO:0000313" key="2">
    <source>
        <dbReference type="Proteomes" id="UP001362999"/>
    </source>
</evidence>
<comment type="caution">
    <text evidence="1">The sequence shown here is derived from an EMBL/GenBank/DDBJ whole genome shotgun (WGS) entry which is preliminary data.</text>
</comment>
<protein>
    <submittedName>
        <fullName evidence="1">Uncharacterized protein</fullName>
    </submittedName>
</protein>
<gene>
    <name evidence="1" type="ORF">R3P38DRAFT_3344417</name>
</gene>
<accession>A0AAW0DN02</accession>
<proteinExistence type="predicted"/>
<sequence length="248" mass="27365">MPCTEYTHWGLVGEDAVNVGGSRNSLRQYYAGEVCNATWVHHETSDESLSALFWNVRFIQRSPPVRTMRGGTNVIGSLKTAATQDTATKNPGVAIVYQGAFRAALLPQNNTSEVILSSFRYGIDEGLATSRIFQRTKNPELQEKNPSSPARIDPEYHPTRLQVHCNESLVAGTQAQIDDNSTEQGLRGIRATRGRISPRLRQLQFGHQLVGWHLLFASDDSCDGLAPGSDAERETPYHSILAQTCILV</sequence>
<reference evidence="1 2" key="1">
    <citation type="journal article" date="2024" name="J Genomics">
        <title>Draft genome sequencing and assembly of Favolaschia claudopus CIRM-BRFM 2984 isolated from oak limbs.</title>
        <authorList>
            <person name="Navarro D."/>
            <person name="Drula E."/>
            <person name="Chaduli D."/>
            <person name="Cazenave R."/>
            <person name="Ahrendt S."/>
            <person name="Wang J."/>
            <person name="Lipzen A."/>
            <person name="Daum C."/>
            <person name="Barry K."/>
            <person name="Grigoriev I.V."/>
            <person name="Favel A."/>
            <person name="Rosso M.N."/>
            <person name="Martin F."/>
        </authorList>
    </citation>
    <scope>NUCLEOTIDE SEQUENCE [LARGE SCALE GENOMIC DNA]</scope>
    <source>
        <strain evidence="1 2">CIRM-BRFM 2984</strain>
    </source>
</reference>
<keyword evidence="2" id="KW-1185">Reference proteome</keyword>